<keyword evidence="6" id="KW-1185">Reference proteome</keyword>
<name>A0ABV0TQ49_9TELE</name>
<evidence type="ECO:0000256" key="3">
    <source>
        <dbReference type="ARBA" id="ARBA00022989"/>
    </source>
</evidence>
<keyword evidence="2" id="KW-0812">Transmembrane</keyword>
<gene>
    <name evidence="5" type="ORF">ILYODFUR_037650</name>
</gene>
<dbReference type="Proteomes" id="UP001482620">
    <property type="component" value="Unassembled WGS sequence"/>
</dbReference>
<keyword evidence="3" id="KW-1133">Transmembrane helix</keyword>
<evidence type="ECO:0000256" key="1">
    <source>
        <dbReference type="ARBA" id="ARBA00004167"/>
    </source>
</evidence>
<dbReference type="PANTHER" id="PTHR12035">
    <property type="entry name" value="SIALIC ACID BINDING IMMUNOGLOBULIN-LIKE LECTIN"/>
    <property type="match status" value="1"/>
</dbReference>
<dbReference type="InterPro" id="IPR013783">
    <property type="entry name" value="Ig-like_fold"/>
</dbReference>
<reference evidence="5 6" key="1">
    <citation type="submission" date="2021-06" db="EMBL/GenBank/DDBJ databases">
        <authorList>
            <person name="Palmer J.M."/>
        </authorList>
    </citation>
    <scope>NUCLEOTIDE SEQUENCE [LARGE SCALE GENOMIC DNA]</scope>
    <source>
        <strain evidence="6">if_2019</strain>
        <tissue evidence="5">Muscle</tissue>
    </source>
</reference>
<dbReference type="PANTHER" id="PTHR12035:SF128">
    <property type="entry name" value="BRANCHED CHAIN KETO ACID DEHYDROGENASE E1 SUBUNIT BETA,-LIKE-RELATED"/>
    <property type="match status" value="1"/>
</dbReference>
<dbReference type="Gene3D" id="2.60.40.10">
    <property type="entry name" value="Immunoglobulins"/>
    <property type="match status" value="1"/>
</dbReference>
<evidence type="ECO:0000313" key="6">
    <source>
        <dbReference type="Proteomes" id="UP001482620"/>
    </source>
</evidence>
<comment type="caution">
    <text evidence="5">The sequence shown here is derived from an EMBL/GenBank/DDBJ whole genome shotgun (WGS) entry which is preliminary data.</text>
</comment>
<proteinExistence type="predicted"/>
<protein>
    <submittedName>
        <fullName evidence="5">Uncharacterized protein</fullName>
    </submittedName>
</protein>
<sequence>MVRGKVFCQKKYFCITHPERVTGEDGLCVEIPCSFKTANDFKPQHMGCFKCRENKKSCQNSDAIFKSDIKDSPGAEFKGKVSLLEPDVSQMSCSIMINDITLILEAITITRLGTENQMHVHTMRR</sequence>
<evidence type="ECO:0000313" key="5">
    <source>
        <dbReference type="EMBL" id="MEQ2235050.1"/>
    </source>
</evidence>
<keyword evidence="4" id="KW-0472">Membrane</keyword>
<accession>A0ABV0TQ49</accession>
<comment type="subcellular location">
    <subcellularLocation>
        <location evidence="1">Membrane</location>
        <topology evidence="1">Single-pass membrane protein</topology>
    </subcellularLocation>
</comment>
<evidence type="ECO:0000256" key="4">
    <source>
        <dbReference type="ARBA" id="ARBA00023136"/>
    </source>
</evidence>
<organism evidence="5 6">
    <name type="scientific">Ilyodon furcidens</name>
    <name type="common">goldbreast splitfin</name>
    <dbReference type="NCBI Taxonomy" id="33524"/>
    <lineage>
        <taxon>Eukaryota</taxon>
        <taxon>Metazoa</taxon>
        <taxon>Chordata</taxon>
        <taxon>Craniata</taxon>
        <taxon>Vertebrata</taxon>
        <taxon>Euteleostomi</taxon>
        <taxon>Actinopterygii</taxon>
        <taxon>Neopterygii</taxon>
        <taxon>Teleostei</taxon>
        <taxon>Neoteleostei</taxon>
        <taxon>Acanthomorphata</taxon>
        <taxon>Ovalentaria</taxon>
        <taxon>Atherinomorphae</taxon>
        <taxon>Cyprinodontiformes</taxon>
        <taxon>Goodeidae</taxon>
        <taxon>Ilyodon</taxon>
    </lineage>
</organism>
<dbReference type="InterPro" id="IPR051036">
    <property type="entry name" value="SIGLEC"/>
</dbReference>
<dbReference type="EMBL" id="JAHRIQ010043245">
    <property type="protein sequence ID" value="MEQ2235050.1"/>
    <property type="molecule type" value="Genomic_DNA"/>
</dbReference>
<evidence type="ECO:0000256" key="2">
    <source>
        <dbReference type="ARBA" id="ARBA00022692"/>
    </source>
</evidence>